<evidence type="ECO:0000256" key="1">
    <source>
        <dbReference type="SAM" id="MobiDB-lite"/>
    </source>
</evidence>
<evidence type="ECO:0000313" key="2">
    <source>
        <dbReference type="EMBL" id="KFB49164.1"/>
    </source>
</evidence>
<accession>A0A084WG20</accession>
<dbReference type="Proteomes" id="UP000030765">
    <property type="component" value="Unassembled WGS sequence"/>
</dbReference>
<feature type="compositionally biased region" description="Basic and acidic residues" evidence="1">
    <location>
        <begin position="10"/>
        <end position="45"/>
    </location>
</feature>
<gene>
    <name evidence="2" type="ORF">ZHAS_00017321</name>
</gene>
<dbReference type="EMBL" id="KE525343">
    <property type="protein sequence ID" value="KFB49164.1"/>
    <property type="molecule type" value="Genomic_DNA"/>
</dbReference>
<dbReference type="AlphaFoldDB" id="A0A084WG20"/>
<dbReference type="EnsemblMetazoa" id="ASIC017321-RA">
    <property type="protein sequence ID" value="ASIC017321-PA"/>
    <property type="gene ID" value="ASIC017321"/>
</dbReference>
<feature type="region of interest" description="Disordered" evidence="1">
    <location>
        <begin position="1"/>
        <end position="47"/>
    </location>
</feature>
<organism evidence="2">
    <name type="scientific">Anopheles sinensis</name>
    <name type="common">Mosquito</name>
    <dbReference type="NCBI Taxonomy" id="74873"/>
    <lineage>
        <taxon>Eukaryota</taxon>
        <taxon>Metazoa</taxon>
        <taxon>Ecdysozoa</taxon>
        <taxon>Arthropoda</taxon>
        <taxon>Hexapoda</taxon>
        <taxon>Insecta</taxon>
        <taxon>Pterygota</taxon>
        <taxon>Neoptera</taxon>
        <taxon>Endopterygota</taxon>
        <taxon>Diptera</taxon>
        <taxon>Nematocera</taxon>
        <taxon>Culicoidea</taxon>
        <taxon>Culicidae</taxon>
        <taxon>Anophelinae</taxon>
        <taxon>Anopheles</taxon>
    </lineage>
</organism>
<keyword evidence="4" id="KW-1185">Reference proteome</keyword>
<dbReference type="VEuPathDB" id="VectorBase:ASIC017321"/>
<reference evidence="3" key="2">
    <citation type="submission" date="2020-05" db="UniProtKB">
        <authorList>
            <consortium name="EnsemblMetazoa"/>
        </authorList>
    </citation>
    <scope>IDENTIFICATION</scope>
</reference>
<proteinExistence type="predicted"/>
<dbReference type="EMBL" id="ATLV01023432">
    <property type="status" value="NOT_ANNOTATED_CDS"/>
    <property type="molecule type" value="Genomic_DNA"/>
</dbReference>
<evidence type="ECO:0000313" key="4">
    <source>
        <dbReference type="Proteomes" id="UP000030765"/>
    </source>
</evidence>
<name>A0A084WG20_ANOSI</name>
<sequence length="113" mass="12670">MPSGKTTKRFPRDDSTSVDGKEGPSWWRDRHWKDMQSRPTVEKSGHISSFCRRRSGVPMATGVLEAERATGGHSVRTEATSPVVGPIQNDRSQLAQNTKCHFETHPIPFPRTL</sequence>
<protein>
    <submittedName>
        <fullName evidence="2 3">Sugar-binding protein</fullName>
    </submittedName>
</protein>
<evidence type="ECO:0000313" key="3">
    <source>
        <dbReference type="EnsemblMetazoa" id="ASIC017321-PA"/>
    </source>
</evidence>
<reference evidence="2 4" key="1">
    <citation type="journal article" date="2014" name="BMC Genomics">
        <title>Genome sequence of Anopheles sinensis provides insight into genetics basis of mosquito competence for malaria parasites.</title>
        <authorList>
            <person name="Zhou D."/>
            <person name="Zhang D."/>
            <person name="Ding G."/>
            <person name="Shi L."/>
            <person name="Hou Q."/>
            <person name="Ye Y."/>
            <person name="Xu Y."/>
            <person name="Zhou H."/>
            <person name="Xiong C."/>
            <person name="Li S."/>
            <person name="Yu J."/>
            <person name="Hong S."/>
            <person name="Yu X."/>
            <person name="Zou P."/>
            <person name="Chen C."/>
            <person name="Chang X."/>
            <person name="Wang W."/>
            <person name="Lv Y."/>
            <person name="Sun Y."/>
            <person name="Ma L."/>
            <person name="Shen B."/>
            <person name="Zhu C."/>
        </authorList>
    </citation>
    <scope>NUCLEOTIDE SEQUENCE [LARGE SCALE GENOMIC DNA]</scope>
</reference>